<keyword evidence="2" id="KW-0560">Oxidoreductase</keyword>
<dbReference type="Gene3D" id="1.10.606.20">
    <property type="match status" value="1"/>
</dbReference>
<comment type="caution">
    <text evidence="2">The sequence shown here is derived from an EMBL/GenBank/DDBJ whole genome shotgun (WGS) entry which is preliminary data.</text>
</comment>
<reference evidence="2" key="1">
    <citation type="submission" date="2023-06" db="EMBL/GenBank/DDBJ databases">
        <title>Draft Genome Sequences of Representative Paenibacillus Polymyxa, Bacillus cereus, Fictibacillus sp., and Brevibacillus agri Strains Isolated from Amazonian Dark Earth.</title>
        <authorList>
            <person name="Pellegrinetti T.A."/>
            <person name="Cunha I.C.M."/>
            <person name="Chaves M.G."/>
            <person name="Freitas A.S."/>
            <person name="Silva A.V.R."/>
            <person name="Tsai S.M."/>
            <person name="Mendes L.W."/>
        </authorList>
    </citation>
    <scope>NUCLEOTIDE SEQUENCE</scope>
    <source>
        <strain evidence="2">CENA-BCM004</strain>
    </source>
</reference>
<keyword evidence="2" id="KW-0575">Peroxidase</keyword>
<protein>
    <submittedName>
        <fullName evidence="2">Vanadium-dependent haloperoxidase</fullName>
        <ecNumber evidence="2">1.11.1.-</ecNumber>
    </submittedName>
</protein>
<name>A0ABT8E5R2_9BACL</name>
<evidence type="ECO:0000259" key="1">
    <source>
        <dbReference type="Pfam" id="PF01569"/>
    </source>
</evidence>
<dbReference type="EMBL" id="JAUHLN010000002">
    <property type="protein sequence ID" value="MDN4073235.1"/>
    <property type="molecule type" value="Genomic_DNA"/>
</dbReference>
<evidence type="ECO:0000313" key="3">
    <source>
        <dbReference type="Proteomes" id="UP001168694"/>
    </source>
</evidence>
<feature type="domain" description="Phosphatidic acid phosphatase type 2/haloperoxidase" evidence="1">
    <location>
        <begin position="135"/>
        <end position="227"/>
    </location>
</feature>
<dbReference type="PANTHER" id="PTHR34599:SF1">
    <property type="entry name" value="PHOSPHATIDIC ACID PHOSPHATASE TYPE 2_HALOPEROXIDASE DOMAIN-CONTAINING PROTEIN"/>
    <property type="match status" value="1"/>
</dbReference>
<organism evidence="2 3">
    <name type="scientific">Fictibacillus terranigra</name>
    <dbReference type="NCBI Taxonomy" id="3058424"/>
    <lineage>
        <taxon>Bacteria</taxon>
        <taxon>Bacillati</taxon>
        <taxon>Bacillota</taxon>
        <taxon>Bacilli</taxon>
        <taxon>Bacillales</taxon>
        <taxon>Fictibacillaceae</taxon>
        <taxon>Fictibacillus</taxon>
    </lineage>
</organism>
<dbReference type="Pfam" id="PF01569">
    <property type="entry name" value="PAP2"/>
    <property type="match status" value="1"/>
</dbReference>
<evidence type="ECO:0000313" key="2">
    <source>
        <dbReference type="EMBL" id="MDN4073235.1"/>
    </source>
</evidence>
<dbReference type="InterPro" id="IPR036938">
    <property type="entry name" value="PAP2/HPO_sf"/>
</dbReference>
<accession>A0ABT8E5R2</accession>
<gene>
    <name evidence="2" type="ORF">QYF49_09475</name>
</gene>
<dbReference type="SUPFAM" id="SSF48317">
    <property type="entry name" value="Acid phosphatase/Vanadium-dependent haloperoxidase"/>
    <property type="match status" value="1"/>
</dbReference>
<keyword evidence="3" id="KW-1185">Reference proteome</keyword>
<dbReference type="RefSeq" id="WP_290399374.1">
    <property type="nucleotide sequence ID" value="NZ_JAUHLN010000002.1"/>
</dbReference>
<dbReference type="InterPro" id="IPR052559">
    <property type="entry name" value="V-haloperoxidase"/>
</dbReference>
<dbReference type="CDD" id="cd03398">
    <property type="entry name" value="PAP2_haloperoxidase"/>
    <property type="match status" value="1"/>
</dbReference>
<proteinExistence type="predicted"/>
<dbReference type="InterPro" id="IPR000326">
    <property type="entry name" value="PAP2/HPO"/>
</dbReference>
<dbReference type="PANTHER" id="PTHR34599">
    <property type="entry name" value="PEROXIDASE-RELATED"/>
    <property type="match status" value="1"/>
</dbReference>
<dbReference type="EC" id="1.11.1.-" evidence="2"/>
<dbReference type="GO" id="GO:0004601">
    <property type="term" value="F:peroxidase activity"/>
    <property type="evidence" value="ECO:0007669"/>
    <property type="project" value="UniProtKB-KW"/>
</dbReference>
<sequence>MAKHRLYPSWTSHVQTKSVTAGVEATAGNWPTHFLKRNRRGEFTNFKGEVIEWKVKDPSEIDFSGKELAIVRSALNNLTAKQEKIAKYYAGLPTTNWSLIAGKLIEAYHLSPPLAARLLSVLQQGISDTLCAVWHFKYVWDVARPVQLDPALQTMINTPSYPAYVSGHAAVAGCAKTILSHFFPHEKEKLQQIAEEEAASRLWAGVHFRIDTVEGIRIGTQIGSLAVFSLNYQKIMLEVQKTNRHADLSADYAIPMDDVKPRALVADRR</sequence>
<dbReference type="Proteomes" id="UP001168694">
    <property type="component" value="Unassembled WGS sequence"/>
</dbReference>